<feature type="compositionally biased region" description="Basic and acidic residues" evidence="5">
    <location>
        <begin position="465"/>
        <end position="478"/>
    </location>
</feature>
<dbReference type="Pfam" id="PF16016">
    <property type="entry name" value="VASt"/>
    <property type="match status" value="1"/>
</dbReference>
<dbReference type="PANTHER" id="PTHR23319:SF4">
    <property type="entry name" value="GRAM DOMAIN CONTAINING 1B, ISOFORM E"/>
    <property type="match status" value="1"/>
</dbReference>
<dbReference type="PANTHER" id="PTHR23319">
    <property type="entry name" value="GRAM DOMAIN CONTAINING 1B, ISOFORM E"/>
    <property type="match status" value="1"/>
</dbReference>
<feature type="domain" description="VASt" evidence="7">
    <location>
        <begin position="480"/>
        <end position="675"/>
    </location>
</feature>
<keyword evidence="3 6" id="KW-1133">Transmembrane helix</keyword>
<protein>
    <submittedName>
        <fullName evidence="8">GRAM domain-containing protein 1A-like</fullName>
    </submittedName>
</protein>
<proteinExistence type="predicted"/>
<dbReference type="OrthoDB" id="2162691at2759"/>
<feature type="compositionally biased region" description="Low complexity" evidence="5">
    <location>
        <begin position="427"/>
        <end position="441"/>
    </location>
</feature>
<comment type="caution">
    <text evidence="8">The sequence shown here is derived from an EMBL/GenBank/DDBJ whole genome shotgun (WGS) entry which is preliminary data.</text>
</comment>
<keyword evidence="2 6" id="KW-0812">Transmembrane</keyword>
<dbReference type="Pfam" id="PF02893">
    <property type="entry name" value="GRAM"/>
    <property type="match status" value="1"/>
</dbReference>
<evidence type="ECO:0000256" key="5">
    <source>
        <dbReference type="SAM" id="MobiDB-lite"/>
    </source>
</evidence>
<feature type="region of interest" description="Disordered" evidence="5">
    <location>
        <begin position="1"/>
        <end position="109"/>
    </location>
</feature>
<evidence type="ECO:0000256" key="4">
    <source>
        <dbReference type="ARBA" id="ARBA00023136"/>
    </source>
</evidence>
<dbReference type="GO" id="GO:0005886">
    <property type="term" value="C:plasma membrane"/>
    <property type="evidence" value="ECO:0007669"/>
    <property type="project" value="TreeGrafter"/>
</dbReference>
<feature type="region of interest" description="Disordered" evidence="5">
    <location>
        <begin position="159"/>
        <end position="231"/>
    </location>
</feature>
<evidence type="ECO:0000256" key="3">
    <source>
        <dbReference type="ARBA" id="ARBA00022989"/>
    </source>
</evidence>
<keyword evidence="9" id="KW-1185">Reference proteome</keyword>
<dbReference type="GO" id="GO:0140268">
    <property type="term" value="C:endoplasmic reticulum-plasma membrane contact site"/>
    <property type="evidence" value="ECO:0007669"/>
    <property type="project" value="TreeGrafter"/>
</dbReference>
<dbReference type="GO" id="GO:0005789">
    <property type="term" value="C:endoplasmic reticulum membrane"/>
    <property type="evidence" value="ECO:0007669"/>
    <property type="project" value="TreeGrafter"/>
</dbReference>
<dbReference type="AlphaFoldDB" id="A0A1V9XSP2"/>
<sequence>MFAPPNVANAKAAQATQIQGFLTPTPKPGASQELPITSTRSSSAPTGPERPSRKKSDPFLSSSAPASVEGERVESVADEGNDVEVRRRRKNSQSTENTRAPSPVEGPLFASNVTPGACHARASFEPQFHSAAHCTNQIQFGQDEKELPTQQPIAKEIAASANKADSTDTSLPSNNGRDSKISVDKTAPTSMSASTVSLQLSQGSGGSGGKVCSPASTPIPETKKKTKKNRKSPWYQNLISPTYKSKCSDFRRLFSKEGVPESEMLIVDYSCALQRDILVHGRLYVSQNYLCFHANIFKWETCVVLKCRDLTSMTKEKTALVIPNAIVCQTENERYFFTSFAARDRTYLMLFRIWQNALLAQPMSTPECWRWVHYSYGDELGLSTDDEIEYVAPGDLTNCKIMDAKNLAEVSIDEGELAQAESPSLRSSANTNTAKTSATSSIVVSEDAKSSASSADELEEYGSATDKRAETPECPESHEGMKQYLDRSFAMDIDHLFTCIFTASEFYQDLQASRKISNLTIGNWERLDDTGVSISEEIGPAKPTTALNTPGVAQCKQKRHLTYTVNLNLTMAKSCVSSETQSLHRKSKPGKMYSIRSEVSNTGIPYADAFVVQQHYCIRREDENRCRLKIYAQIDFRKPPWGFVKGMIEKNTHQGVSEFVGDLQKALDKEAQRLADDSGRVVLPITPDAQASTTSPILSSEQAVSLVDARNAGTFTVPNGDCWPASWVSQWIDPTTLLKTLTVFVGFLLVLNIYLVYSNWTLTNRDDSMILLDFGNRPPTTVEQWSRAYEESQVRHRRQLEEVKHLVERTLGGLDNMRSVFAQLKDIIAQRANRLPTSASAISSHACVAANDQSTMACVYPGTENSAPRGEL</sequence>
<dbReference type="InterPro" id="IPR031968">
    <property type="entry name" value="VASt"/>
</dbReference>
<accession>A0A1V9XSP2</accession>
<dbReference type="InParanoid" id="A0A1V9XSP2"/>
<dbReference type="Proteomes" id="UP000192247">
    <property type="component" value="Unassembled WGS sequence"/>
</dbReference>
<feature type="compositionally biased region" description="Polar residues" evidence="5">
    <location>
        <begin position="34"/>
        <end position="45"/>
    </location>
</feature>
<evidence type="ECO:0000259" key="7">
    <source>
        <dbReference type="PROSITE" id="PS51778"/>
    </source>
</evidence>
<dbReference type="CDD" id="cd13220">
    <property type="entry name" value="PH-GRAM_GRAMDC"/>
    <property type="match status" value="1"/>
</dbReference>
<dbReference type="SMART" id="SM00568">
    <property type="entry name" value="GRAM"/>
    <property type="match status" value="1"/>
</dbReference>
<dbReference type="InterPro" id="IPR051482">
    <property type="entry name" value="Cholesterol_transport"/>
</dbReference>
<feature type="compositionally biased region" description="Polar residues" evidence="5">
    <location>
        <begin position="163"/>
        <end position="176"/>
    </location>
</feature>
<dbReference type="PROSITE" id="PS51778">
    <property type="entry name" value="VAST"/>
    <property type="match status" value="1"/>
</dbReference>
<evidence type="ECO:0000313" key="9">
    <source>
        <dbReference type="Proteomes" id="UP000192247"/>
    </source>
</evidence>
<dbReference type="GO" id="GO:0120015">
    <property type="term" value="F:sterol transfer activity"/>
    <property type="evidence" value="ECO:0007669"/>
    <property type="project" value="TreeGrafter"/>
</dbReference>
<dbReference type="FunCoup" id="A0A1V9XSP2">
    <property type="interactions" value="370"/>
</dbReference>
<evidence type="ECO:0000256" key="2">
    <source>
        <dbReference type="ARBA" id="ARBA00022692"/>
    </source>
</evidence>
<organism evidence="8 9">
    <name type="scientific">Tropilaelaps mercedesae</name>
    <dbReference type="NCBI Taxonomy" id="418985"/>
    <lineage>
        <taxon>Eukaryota</taxon>
        <taxon>Metazoa</taxon>
        <taxon>Ecdysozoa</taxon>
        <taxon>Arthropoda</taxon>
        <taxon>Chelicerata</taxon>
        <taxon>Arachnida</taxon>
        <taxon>Acari</taxon>
        <taxon>Parasitiformes</taxon>
        <taxon>Mesostigmata</taxon>
        <taxon>Gamasina</taxon>
        <taxon>Dermanyssoidea</taxon>
        <taxon>Laelapidae</taxon>
        <taxon>Tropilaelaps</taxon>
    </lineage>
</organism>
<dbReference type="EMBL" id="MNPL01004761">
    <property type="protein sequence ID" value="OQR76495.1"/>
    <property type="molecule type" value="Genomic_DNA"/>
</dbReference>
<reference evidence="8 9" key="1">
    <citation type="journal article" date="2017" name="Gigascience">
        <title>Draft genome of the honey bee ectoparasitic mite, Tropilaelaps mercedesae, is shaped by the parasitic life history.</title>
        <authorList>
            <person name="Dong X."/>
            <person name="Armstrong S.D."/>
            <person name="Xia D."/>
            <person name="Makepeace B.L."/>
            <person name="Darby A.C."/>
            <person name="Kadowaki T."/>
        </authorList>
    </citation>
    <scope>NUCLEOTIDE SEQUENCE [LARGE SCALE GENOMIC DNA]</scope>
    <source>
        <strain evidence="8">Wuxi-XJTLU</strain>
    </source>
</reference>
<dbReference type="STRING" id="418985.A0A1V9XSP2"/>
<evidence type="ECO:0000256" key="6">
    <source>
        <dbReference type="SAM" id="Phobius"/>
    </source>
</evidence>
<dbReference type="InterPro" id="IPR004182">
    <property type="entry name" value="GRAM"/>
</dbReference>
<dbReference type="InterPro" id="IPR011993">
    <property type="entry name" value="PH-like_dom_sf"/>
</dbReference>
<evidence type="ECO:0000256" key="1">
    <source>
        <dbReference type="ARBA" id="ARBA00004167"/>
    </source>
</evidence>
<feature type="compositionally biased region" description="Polar residues" evidence="5">
    <location>
        <begin position="187"/>
        <end position="196"/>
    </location>
</feature>
<feature type="region of interest" description="Disordered" evidence="5">
    <location>
        <begin position="418"/>
        <end position="478"/>
    </location>
</feature>
<keyword evidence="4 6" id="KW-0472">Membrane</keyword>
<gene>
    <name evidence="8" type="ORF">BIW11_00582</name>
</gene>
<dbReference type="Gene3D" id="2.30.29.30">
    <property type="entry name" value="Pleckstrin-homology domain (PH domain)/Phosphotyrosine-binding domain (PTB)"/>
    <property type="match status" value="1"/>
</dbReference>
<dbReference type="GO" id="GO:0032934">
    <property type="term" value="F:sterol binding"/>
    <property type="evidence" value="ECO:0007669"/>
    <property type="project" value="TreeGrafter"/>
</dbReference>
<name>A0A1V9XSP2_9ACAR</name>
<feature type="transmembrane region" description="Helical" evidence="6">
    <location>
        <begin position="737"/>
        <end position="757"/>
    </location>
</feature>
<dbReference type="GO" id="GO:0032366">
    <property type="term" value="P:intracellular sterol transport"/>
    <property type="evidence" value="ECO:0007669"/>
    <property type="project" value="TreeGrafter"/>
</dbReference>
<evidence type="ECO:0000313" key="8">
    <source>
        <dbReference type="EMBL" id="OQR76495.1"/>
    </source>
</evidence>
<comment type="subcellular location">
    <subcellularLocation>
        <location evidence="1">Membrane</location>
        <topology evidence="1">Single-pass membrane protein</topology>
    </subcellularLocation>
</comment>